<name>A0A655IPL9_MYCTX</name>
<organism evidence="1 2">
    <name type="scientific">Mycobacterium tuberculosis</name>
    <dbReference type="NCBI Taxonomy" id="1773"/>
    <lineage>
        <taxon>Bacteria</taxon>
        <taxon>Bacillati</taxon>
        <taxon>Actinomycetota</taxon>
        <taxon>Actinomycetes</taxon>
        <taxon>Mycobacteriales</taxon>
        <taxon>Mycobacteriaceae</taxon>
        <taxon>Mycobacterium</taxon>
        <taxon>Mycobacterium tuberculosis complex</taxon>
    </lineage>
</organism>
<comment type="caution">
    <text evidence="1">The sequence shown here is derived from an EMBL/GenBank/DDBJ whole genome shotgun (WGS) entry which is preliminary data.</text>
</comment>
<gene>
    <name evidence="1" type="ORF">ERS007739_04928</name>
</gene>
<protein>
    <submittedName>
        <fullName evidence="1">Uncharacterized protein</fullName>
    </submittedName>
</protein>
<accession>A0A655IPL9</accession>
<reference evidence="2" key="1">
    <citation type="submission" date="2015-03" db="EMBL/GenBank/DDBJ databases">
        <authorList>
            <consortium name="Pathogen Informatics"/>
        </authorList>
    </citation>
    <scope>NUCLEOTIDE SEQUENCE [LARGE SCALE GENOMIC DNA]</scope>
    <source>
        <strain evidence="2">N09902308</strain>
    </source>
</reference>
<proteinExistence type="predicted"/>
<dbReference type="EMBL" id="CSBK01003419">
    <property type="protein sequence ID" value="CPA89831.1"/>
    <property type="molecule type" value="Genomic_DNA"/>
</dbReference>
<evidence type="ECO:0000313" key="1">
    <source>
        <dbReference type="EMBL" id="CPA89831.1"/>
    </source>
</evidence>
<evidence type="ECO:0000313" key="2">
    <source>
        <dbReference type="Proteomes" id="UP000039021"/>
    </source>
</evidence>
<dbReference type="AlphaFoldDB" id="A0A655IPL9"/>
<sequence>MDIGRHRFRRHCFRNKGLRNESLRNHSLRNNEIGTDFGKVGLRHNGCRRGVHRIGVFLLDPDVAGAGQQVAAVALLTRKMLGITDSRPGAARPADPRCGPGVRRHRFRRELVAETEML</sequence>
<dbReference type="Proteomes" id="UP000039021">
    <property type="component" value="Unassembled WGS sequence"/>
</dbReference>